<dbReference type="STRING" id="1442371.A0A0D2KIJ5"/>
<sequence length="339" mass="36960">MSLYPGEEGDVKAIISGQHFRIITTLKHTLFNAQDADSDSDSADAYALIRRWKDIRANLFALHRRRLREAAEAVGWADVATRLAASPADGAIASGQVNGESLLMPEVANPISLEQLVEDAAARSQTTAGPSFQGPKAGYLRDLRVRVLMSRAGEVTVECTAMGEDRPLSTLTRLVDMYASCPFTPTVAGQVEQAAIAALPPPCQVTIDAQPTHTSLFTRHKTNHRRPYDDARARAELLPTTPPTAREVLLSNTEGQVTEASLSAVYFFRNGTWRTPRSDDGGAMLSVTRLYALEAGWCDEGTVLVREVEDGEVVWLSNAVRGFFPGVVRLHGQRGREDT</sequence>
<evidence type="ECO:0000313" key="1">
    <source>
        <dbReference type="EMBL" id="KIY03300.1"/>
    </source>
</evidence>
<dbReference type="InterPro" id="IPR001544">
    <property type="entry name" value="Aminotrans_IV"/>
</dbReference>
<dbReference type="VEuPathDB" id="FungiDB:Z520_01767"/>
<dbReference type="OrthoDB" id="5288718at2759"/>
<dbReference type="Gene3D" id="3.20.10.10">
    <property type="entry name" value="D-amino Acid Aminotransferase, subunit A, domain 2"/>
    <property type="match status" value="1"/>
</dbReference>
<keyword evidence="2" id="KW-1185">Reference proteome</keyword>
<gene>
    <name evidence="1" type="ORF">Z520_01767</name>
</gene>
<dbReference type="Proteomes" id="UP000053411">
    <property type="component" value="Unassembled WGS sequence"/>
</dbReference>
<dbReference type="RefSeq" id="XP_016637422.1">
    <property type="nucleotide sequence ID" value="XM_016772283.1"/>
</dbReference>
<name>A0A0D2KIJ5_9EURO</name>
<dbReference type="SUPFAM" id="SSF56752">
    <property type="entry name" value="D-aminoacid aminotransferase-like PLP-dependent enzymes"/>
    <property type="match status" value="1"/>
</dbReference>
<dbReference type="EMBL" id="KN848063">
    <property type="protein sequence ID" value="KIY03300.1"/>
    <property type="molecule type" value="Genomic_DNA"/>
</dbReference>
<protein>
    <submittedName>
        <fullName evidence="1">Uncharacterized protein</fullName>
    </submittedName>
</protein>
<organism evidence="1 2">
    <name type="scientific">Fonsecaea multimorphosa CBS 102226</name>
    <dbReference type="NCBI Taxonomy" id="1442371"/>
    <lineage>
        <taxon>Eukaryota</taxon>
        <taxon>Fungi</taxon>
        <taxon>Dikarya</taxon>
        <taxon>Ascomycota</taxon>
        <taxon>Pezizomycotina</taxon>
        <taxon>Eurotiomycetes</taxon>
        <taxon>Chaetothyriomycetidae</taxon>
        <taxon>Chaetothyriales</taxon>
        <taxon>Herpotrichiellaceae</taxon>
        <taxon>Fonsecaea</taxon>
    </lineage>
</organism>
<dbReference type="AlphaFoldDB" id="A0A0D2KIJ5"/>
<accession>A0A0D2KIJ5</accession>
<dbReference type="GeneID" id="27707513"/>
<dbReference type="InterPro" id="IPR036038">
    <property type="entry name" value="Aminotransferase-like"/>
</dbReference>
<dbReference type="GO" id="GO:0003824">
    <property type="term" value="F:catalytic activity"/>
    <property type="evidence" value="ECO:0007669"/>
    <property type="project" value="InterPro"/>
</dbReference>
<dbReference type="Pfam" id="PF01063">
    <property type="entry name" value="Aminotran_4"/>
    <property type="match status" value="1"/>
</dbReference>
<proteinExistence type="predicted"/>
<reference evidence="1 2" key="1">
    <citation type="submission" date="2015-01" db="EMBL/GenBank/DDBJ databases">
        <title>The Genome Sequence of Fonsecaea multimorphosa CBS 102226.</title>
        <authorList>
            <consortium name="The Broad Institute Genomics Platform"/>
            <person name="Cuomo C."/>
            <person name="de Hoog S."/>
            <person name="Gorbushina A."/>
            <person name="Stielow B."/>
            <person name="Teixiera M."/>
            <person name="Abouelleil A."/>
            <person name="Chapman S.B."/>
            <person name="Priest M."/>
            <person name="Young S.K."/>
            <person name="Wortman J."/>
            <person name="Nusbaum C."/>
            <person name="Birren B."/>
        </authorList>
    </citation>
    <scope>NUCLEOTIDE SEQUENCE [LARGE SCALE GENOMIC DNA]</scope>
    <source>
        <strain evidence="1 2">CBS 102226</strain>
    </source>
</reference>
<evidence type="ECO:0000313" key="2">
    <source>
        <dbReference type="Proteomes" id="UP000053411"/>
    </source>
</evidence>
<dbReference type="InterPro" id="IPR043132">
    <property type="entry name" value="BCAT-like_C"/>
</dbReference>